<dbReference type="AlphaFoldDB" id="A0A9P7XH52"/>
<dbReference type="EMBL" id="JAHRHY010000026">
    <property type="protein sequence ID" value="KAG9061026.1"/>
    <property type="molecule type" value="Genomic_DNA"/>
</dbReference>
<dbReference type="Proteomes" id="UP000707451">
    <property type="component" value="Unassembled WGS sequence"/>
</dbReference>
<proteinExistence type="predicted"/>
<evidence type="ECO:0000313" key="1">
    <source>
        <dbReference type="EMBL" id="KAG9061026.1"/>
    </source>
</evidence>
<comment type="caution">
    <text evidence="1">The sequence shown here is derived from an EMBL/GenBank/DDBJ whole genome shotgun (WGS) entry which is preliminary data.</text>
</comment>
<name>A0A9P7XH52_9FUNG</name>
<evidence type="ECO:0000313" key="2">
    <source>
        <dbReference type="Proteomes" id="UP000707451"/>
    </source>
</evidence>
<organism evidence="1 2">
    <name type="scientific">Linnemannia hyalina</name>
    <dbReference type="NCBI Taxonomy" id="64524"/>
    <lineage>
        <taxon>Eukaryota</taxon>
        <taxon>Fungi</taxon>
        <taxon>Fungi incertae sedis</taxon>
        <taxon>Mucoromycota</taxon>
        <taxon>Mortierellomycotina</taxon>
        <taxon>Mortierellomycetes</taxon>
        <taxon>Mortierellales</taxon>
        <taxon>Mortierellaceae</taxon>
        <taxon>Linnemannia</taxon>
    </lineage>
</organism>
<sequence>MSRPMHLTFPDRQQLHHLVRQVWRSVVEGKESFLPWVETWDLVSVSVLQPCSVQQTPAHSSLYFIDSVFSCVLNKFVSLDAEQTITTTSISKGVDDRSLCPVLLRWYKASGLRPKDTKERKSNEPTSIPR</sequence>
<protein>
    <submittedName>
        <fullName evidence="1">Uncharacterized protein</fullName>
    </submittedName>
</protein>
<reference evidence="1" key="1">
    <citation type="submission" date="2021-06" db="EMBL/GenBank/DDBJ databases">
        <title>Genome Sequence of Mortierella hyaline Strain SCG-10, a Cold-Adapted, Nitrate-Reducing Fungus Isolated from Soil in Minnesota, USA.</title>
        <authorList>
            <person name="Aldossari N."/>
        </authorList>
    </citation>
    <scope>NUCLEOTIDE SEQUENCE</scope>
    <source>
        <strain evidence="1">SCG-10</strain>
    </source>
</reference>
<accession>A0A9P7XH52</accession>
<gene>
    <name evidence="1" type="ORF">KI688_007655</name>
</gene>
<keyword evidence="2" id="KW-1185">Reference proteome</keyword>